<gene>
    <name evidence="1" type="ORF">COU01_04425</name>
</gene>
<reference evidence="2" key="1">
    <citation type="submission" date="2017-09" db="EMBL/GenBank/DDBJ databases">
        <title>Depth-based differentiation of microbial function through sediment-hosted aquifers and enrichment of novel symbionts in the deep terrestrial subsurface.</title>
        <authorList>
            <person name="Probst A.J."/>
            <person name="Ladd B."/>
            <person name="Jarett J.K."/>
            <person name="Geller-Mcgrath D.E."/>
            <person name="Sieber C.M.K."/>
            <person name="Emerson J.B."/>
            <person name="Anantharaman K."/>
            <person name="Thomas B.C."/>
            <person name="Malmstrom R."/>
            <person name="Stieglmeier M."/>
            <person name="Klingl A."/>
            <person name="Woyke T."/>
            <person name="Ryan C.M."/>
            <person name="Banfield J.F."/>
        </authorList>
    </citation>
    <scope>NUCLEOTIDE SEQUENCE [LARGE SCALE GENOMIC DNA]</scope>
</reference>
<evidence type="ECO:0000313" key="2">
    <source>
        <dbReference type="Proteomes" id="UP000228510"/>
    </source>
</evidence>
<proteinExistence type="predicted"/>
<dbReference type="Proteomes" id="UP000228510">
    <property type="component" value="Unassembled WGS sequence"/>
</dbReference>
<protein>
    <submittedName>
        <fullName evidence="1">Uncharacterized protein</fullName>
    </submittedName>
</protein>
<sequence>MVITSKVGGRFPTIGAFVAVGSGIDVTVAVGIGIGVLVGGAVGVGVGMSNNETTRTIAIVTLRTVTTPAMSSVTLTITGTDRPKLLYQQAIWIAAPKAVWLDPPADLISVVPGNKLAAIKPLCSLPLVILTIRSTS</sequence>
<organism evidence="1 2">
    <name type="scientific">Candidatus Falkowbacteria bacterium CG10_big_fil_rev_8_21_14_0_10_44_15</name>
    <dbReference type="NCBI Taxonomy" id="1974569"/>
    <lineage>
        <taxon>Bacteria</taxon>
        <taxon>Candidatus Falkowiibacteriota</taxon>
    </lineage>
</organism>
<evidence type="ECO:0000313" key="1">
    <source>
        <dbReference type="EMBL" id="PIR91948.1"/>
    </source>
</evidence>
<dbReference type="EMBL" id="PFAT01000057">
    <property type="protein sequence ID" value="PIR91948.1"/>
    <property type="molecule type" value="Genomic_DNA"/>
</dbReference>
<accession>A0A2H0UYQ5</accession>
<comment type="caution">
    <text evidence="1">The sequence shown here is derived from an EMBL/GenBank/DDBJ whole genome shotgun (WGS) entry which is preliminary data.</text>
</comment>
<name>A0A2H0UYQ5_9BACT</name>
<dbReference type="AlphaFoldDB" id="A0A2H0UYQ5"/>